<accession>A0A8C0FY41</accession>
<evidence type="ECO:0000259" key="8">
    <source>
        <dbReference type="PROSITE" id="PS50905"/>
    </source>
</evidence>
<comment type="similarity">
    <text evidence="1 6">Belongs to the ferritin family.</text>
</comment>
<comment type="function">
    <text evidence="6">Stores iron in a soluble, non-toxic, readily available form. Important for iron homeostasis. Iron is taken up in the ferrous form and deposited as ferric hydroxides after oxidation.</text>
</comment>
<evidence type="ECO:0000256" key="1">
    <source>
        <dbReference type="ARBA" id="ARBA00007513"/>
    </source>
</evidence>
<dbReference type="InterPro" id="IPR012347">
    <property type="entry name" value="Ferritin-like"/>
</dbReference>
<feature type="compositionally biased region" description="Pro residues" evidence="7">
    <location>
        <begin position="36"/>
        <end position="52"/>
    </location>
</feature>
<dbReference type="InterPro" id="IPR001519">
    <property type="entry name" value="Ferritin"/>
</dbReference>
<evidence type="ECO:0000256" key="6">
    <source>
        <dbReference type="RuleBase" id="RU361145"/>
    </source>
</evidence>
<keyword evidence="4 5" id="KW-0408">Iron</keyword>
<dbReference type="GO" id="GO:0008199">
    <property type="term" value="F:ferric iron binding"/>
    <property type="evidence" value="ECO:0007669"/>
    <property type="project" value="InterPro"/>
</dbReference>
<dbReference type="Ensembl" id="ENSCABT00000001062.1">
    <property type="protein sequence ID" value="ENSCABP00000000983.1"/>
    <property type="gene ID" value="ENSCABG00000000831.1"/>
</dbReference>
<dbReference type="PANTHER" id="PTHR11431:SF47">
    <property type="entry name" value="FERRITIN LIGHT CHAIN"/>
    <property type="match status" value="1"/>
</dbReference>
<dbReference type="InterPro" id="IPR008331">
    <property type="entry name" value="Ferritin_DPS_dom"/>
</dbReference>
<protein>
    <recommendedName>
        <fullName evidence="6">Ferritin</fullName>
    </recommendedName>
</protein>
<evidence type="ECO:0000256" key="3">
    <source>
        <dbReference type="ARBA" id="ARBA00022723"/>
    </source>
</evidence>
<dbReference type="PROSITE" id="PS00204">
    <property type="entry name" value="FERRITIN_2"/>
    <property type="match status" value="1"/>
</dbReference>
<dbReference type="GO" id="GO:0008198">
    <property type="term" value="F:ferrous iron binding"/>
    <property type="evidence" value="ECO:0007669"/>
    <property type="project" value="TreeGrafter"/>
</dbReference>
<feature type="compositionally biased region" description="Polar residues" evidence="7">
    <location>
        <begin position="1"/>
        <end position="10"/>
    </location>
</feature>
<dbReference type="GO" id="GO:0006826">
    <property type="term" value="P:iron ion transport"/>
    <property type="evidence" value="ECO:0007669"/>
    <property type="project" value="InterPro"/>
</dbReference>
<dbReference type="CDD" id="cd01056">
    <property type="entry name" value="Euk_Ferritin"/>
    <property type="match status" value="1"/>
</dbReference>
<dbReference type="PANTHER" id="PTHR11431">
    <property type="entry name" value="FERRITIN"/>
    <property type="match status" value="1"/>
</dbReference>
<dbReference type="OMA" id="HAGFCFV"/>
<dbReference type="SUPFAM" id="SSF47240">
    <property type="entry name" value="Ferritin-like"/>
    <property type="match status" value="1"/>
</dbReference>
<keyword evidence="2 6" id="KW-0409">Iron storage</keyword>
<reference evidence="9" key="1">
    <citation type="submission" date="2025-08" db="UniProtKB">
        <authorList>
            <consortium name="Ensembl"/>
        </authorList>
    </citation>
    <scope>IDENTIFICATION</scope>
</reference>
<dbReference type="InterPro" id="IPR009040">
    <property type="entry name" value="Ferritin-like_diiron"/>
</dbReference>
<feature type="region of interest" description="Disordered" evidence="7">
    <location>
        <begin position="1"/>
        <end position="97"/>
    </location>
</feature>
<reference evidence="9" key="2">
    <citation type="submission" date="2025-09" db="UniProtKB">
        <authorList>
            <consortium name="Ensembl"/>
        </authorList>
    </citation>
    <scope>IDENTIFICATION</scope>
</reference>
<dbReference type="Gene3D" id="1.20.1260.10">
    <property type="match status" value="1"/>
</dbReference>
<name>A0A8C0FY41_CHEAB</name>
<evidence type="ECO:0000313" key="9">
    <source>
        <dbReference type="Ensembl" id="ENSCABP00000000983.1"/>
    </source>
</evidence>
<evidence type="ECO:0000313" key="10">
    <source>
        <dbReference type="Proteomes" id="UP000694404"/>
    </source>
</evidence>
<dbReference type="GO" id="GO:0006879">
    <property type="term" value="P:intracellular iron ion homeostasis"/>
    <property type="evidence" value="ECO:0007669"/>
    <property type="project" value="UniProtKB-KW"/>
</dbReference>
<evidence type="ECO:0000256" key="7">
    <source>
        <dbReference type="SAM" id="MobiDB-lite"/>
    </source>
</evidence>
<dbReference type="GeneTree" id="ENSGT00950000182841"/>
<feature type="domain" description="Ferritin-like diiron" evidence="8">
    <location>
        <begin position="1"/>
        <end position="162"/>
    </location>
</feature>
<evidence type="ECO:0000256" key="5">
    <source>
        <dbReference type="PIRSR" id="PIRSR601519-1"/>
    </source>
</evidence>
<proteinExistence type="inferred from homology"/>
<keyword evidence="3 5" id="KW-0479">Metal-binding</keyword>
<evidence type="ECO:0000256" key="2">
    <source>
        <dbReference type="ARBA" id="ARBA00022434"/>
    </source>
</evidence>
<dbReference type="Pfam" id="PF00210">
    <property type="entry name" value="Ferritin"/>
    <property type="match status" value="1"/>
</dbReference>
<dbReference type="Proteomes" id="UP000694404">
    <property type="component" value="Unplaced"/>
</dbReference>
<dbReference type="PROSITE" id="PS50905">
    <property type="entry name" value="FERRITIN_LIKE"/>
    <property type="match status" value="1"/>
</dbReference>
<dbReference type="AlphaFoldDB" id="A0A8C0FY41"/>
<dbReference type="InterPro" id="IPR009078">
    <property type="entry name" value="Ferritin-like_SF"/>
</dbReference>
<dbReference type="InterPro" id="IPR014034">
    <property type="entry name" value="Ferritin_CS"/>
</dbReference>
<organism evidence="9 10">
    <name type="scientific">Chelonoidis abingdonii</name>
    <name type="common">Abingdon island giant tortoise</name>
    <name type="synonym">Testudo abingdonii</name>
    <dbReference type="NCBI Taxonomy" id="106734"/>
    <lineage>
        <taxon>Eukaryota</taxon>
        <taxon>Metazoa</taxon>
        <taxon>Chordata</taxon>
        <taxon>Craniata</taxon>
        <taxon>Vertebrata</taxon>
        <taxon>Euteleostomi</taxon>
        <taxon>Archelosauria</taxon>
        <taxon>Testudinata</taxon>
        <taxon>Testudines</taxon>
        <taxon>Cryptodira</taxon>
        <taxon>Durocryptodira</taxon>
        <taxon>Testudinoidea</taxon>
        <taxon>Testudinidae</taxon>
        <taxon>Chelonoidis</taxon>
    </lineage>
</organism>
<dbReference type="GO" id="GO:0005737">
    <property type="term" value="C:cytoplasm"/>
    <property type="evidence" value="ECO:0007669"/>
    <property type="project" value="TreeGrafter"/>
</dbReference>
<sequence length="182" mass="19303">PSTMSSQIRQNYDPECEAGPTPGEPALASQLQLPVPGEPAPTPAPTPLPAPGRDPGSPGSQPPPAPTPAPHSPPGARERSGTPSLPLLQKPEQDEWGNGAAAMDFALKLEKTVNQALLDLHKVATSHADPHMCDFLETHYLDEEVKLLKKLGDHVTNLRRVGAPEAGLGEYLFDRLTLGHSS</sequence>
<feature type="compositionally biased region" description="Pro residues" evidence="7">
    <location>
        <begin position="60"/>
        <end position="73"/>
    </location>
</feature>
<keyword evidence="10" id="KW-1185">Reference proteome</keyword>
<evidence type="ECO:0000256" key="4">
    <source>
        <dbReference type="ARBA" id="ARBA00023004"/>
    </source>
</evidence>
<feature type="binding site" evidence="5">
    <location>
        <position position="110"/>
    </location>
    <ligand>
        <name>Fe cation</name>
        <dbReference type="ChEBI" id="CHEBI:24875"/>
        <label>1</label>
    </ligand>
</feature>